<dbReference type="EMBL" id="JALJOT010000018">
    <property type="protein sequence ID" value="KAK9901279.1"/>
    <property type="molecule type" value="Genomic_DNA"/>
</dbReference>
<feature type="domain" description="Origin recognition complex subunit 2 winged-helix" evidence="7">
    <location>
        <begin position="263"/>
        <end position="321"/>
    </location>
</feature>
<evidence type="ECO:0000259" key="6">
    <source>
        <dbReference type="Pfam" id="PF04084"/>
    </source>
</evidence>
<proteinExistence type="inferred from homology"/>
<keyword evidence="3 5" id="KW-0235">DNA replication</keyword>
<dbReference type="Pfam" id="PF24882">
    <property type="entry name" value="WHD_ORC2"/>
    <property type="match status" value="1"/>
</dbReference>
<comment type="subunit">
    <text evidence="5">Component of the origin recognition complex (ORC).</text>
</comment>
<evidence type="ECO:0000259" key="7">
    <source>
        <dbReference type="Pfam" id="PF24882"/>
    </source>
</evidence>
<evidence type="ECO:0000256" key="4">
    <source>
        <dbReference type="ARBA" id="ARBA00023242"/>
    </source>
</evidence>
<evidence type="ECO:0000256" key="3">
    <source>
        <dbReference type="ARBA" id="ARBA00022705"/>
    </source>
</evidence>
<evidence type="ECO:0000313" key="8">
    <source>
        <dbReference type="EMBL" id="KAK9901279.1"/>
    </source>
</evidence>
<comment type="caution">
    <text evidence="8">The sequence shown here is derived from an EMBL/GenBank/DDBJ whole genome shotgun (WGS) entry which is preliminary data.</text>
</comment>
<comment type="function">
    <text evidence="5">Component of the origin recognition complex (ORC) that binds origins of replication. DNA-binding is ATP-dependent. ORC is required to assemble the pre-replication complex necessary to initiate DNA replication.</text>
</comment>
<accession>A0ABR2YAV5</accession>
<evidence type="ECO:0000256" key="5">
    <source>
        <dbReference type="RuleBase" id="RU368084"/>
    </source>
</evidence>
<dbReference type="InterPro" id="IPR056773">
    <property type="entry name" value="WHD_ORC2"/>
</dbReference>
<dbReference type="InterPro" id="IPR007220">
    <property type="entry name" value="ORC2"/>
</dbReference>
<comment type="subcellular location">
    <subcellularLocation>
        <location evidence="1 5">Nucleus</location>
    </subcellularLocation>
</comment>
<dbReference type="PANTHER" id="PTHR14052:SF0">
    <property type="entry name" value="ORIGIN RECOGNITION COMPLEX SUBUNIT 2"/>
    <property type="match status" value="1"/>
</dbReference>
<dbReference type="Pfam" id="PF04084">
    <property type="entry name" value="RecA-like_ORC2"/>
    <property type="match status" value="1"/>
</dbReference>
<sequence>MTSYFNSRGPARASTRKGSSNLADLKLDLSDEDARSQLQSLPVKNKEAKQALFAKHVRDFPKWLLPLREGYSLLFYGLGSKRALLEKFAHKELLDGGVVVFNGFRPTLKLREILSTVAAQFEKPRGGDNHAILEQIRSAPADGGILYIVLHNIDGPGLRGREAQHMLSELSKCPAVRLIASVDHVNSCLLWDKRTAARFNWLYLDVTTYAPYTIEAQEMPSLLIGRRETVRSSNAATVLRTLVPQARAIFKLLAGHQMEDRDEGEEEGMTFSQLFRMSRERLLVANDAALRGHLTEFKDHDLLQTRRGQDGSDLLVIPIEAQTLLQVLEDVDAPT</sequence>
<feature type="domain" description="Origin recognition complex subunit 2 RecA-like" evidence="6">
    <location>
        <begin position="49"/>
        <end position="206"/>
    </location>
</feature>
<keyword evidence="9" id="KW-1185">Reference proteome</keyword>
<comment type="similarity">
    <text evidence="2 5">Belongs to the ORC2 family.</text>
</comment>
<reference evidence="8 9" key="1">
    <citation type="journal article" date="2024" name="Nat. Commun.">
        <title>Phylogenomics reveals the evolutionary origins of lichenization in chlorophyte algae.</title>
        <authorList>
            <person name="Puginier C."/>
            <person name="Libourel C."/>
            <person name="Otte J."/>
            <person name="Skaloud P."/>
            <person name="Haon M."/>
            <person name="Grisel S."/>
            <person name="Petersen M."/>
            <person name="Berrin J.G."/>
            <person name="Delaux P.M."/>
            <person name="Dal Grande F."/>
            <person name="Keller J."/>
        </authorList>
    </citation>
    <scope>NUCLEOTIDE SEQUENCE [LARGE SCALE GENOMIC DNA]</scope>
    <source>
        <strain evidence="8 9">SAG 216-7</strain>
    </source>
</reference>
<organism evidence="8 9">
    <name type="scientific">Coccomyxa subellipsoidea</name>
    <dbReference type="NCBI Taxonomy" id="248742"/>
    <lineage>
        <taxon>Eukaryota</taxon>
        <taxon>Viridiplantae</taxon>
        <taxon>Chlorophyta</taxon>
        <taxon>core chlorophytes</taxon>
        <taxon>Trebouxiophyceae</taxon>
        <taxon>Trebouxiophyceae incertae sedis</taxon>
        <taxon>Coccomyxaceae</taxon>
        <taxon>Coccomyxa</taxon>
    </lineage>
</organism>
<dbReference type="Proteomes" id="UP001491310">
    <property type="component" value="Unassembled WGS sequence"/>
</dbReference>
<evidence type="ECO:0000256" key="1">
    <source>
        <dbReference type="ARBA" id="ARBA00004123"/>
    </source>
</evidence>
<keyword evidence="4 5" id="KW-0539">Nucleus</keyword>
<name>A0ABR2YAV5_9CHLO</name>
<protein>
    <recommendedName>
        <fullName evidence="5">Origin recognition complex subunit 2</fullName>
    </recommendedName>
</protein>
<evidence type="ECO:0000313" key="9">
    <source>
        <dbReference type="Proteomes" id="UP001491310"/>
    </source>
</evidence>
<dbReference type="InterPro" id="IPR056772">
    <property type="entry name" value="RecA-like_ORC2"/>
</dbReference>
<gene>
    <name evidence="8" type="ORF">WJX75_003879</name>
</gene>
<evidence type="ECO:0000256" key="2">
    <source>
        <dbReference type="ARBA" id="ARBA00007421"/>
    </source>
</evidence>
<dbReference type="PANTHER" id="PTHR14052">
    <property type="entry name" value="ORIGIN RECOGNITION COMPLEX SUBUNIT 2"/>
    <property type="match status" value="1"/>
</dbReference>